<dbReference type="AlphaFoldDB" id="A0A424Z252"/>
<sequence>MKNLCIIPARGGSKRIPKKNIIDFLGKPLIAYSIENALNSKLFDEIILSSDSEEIINLALKYGIKVPFKRDKNLSDDHTSSIAVVQNAIKILQDNNQFYDNVCCLYATAPLLNKDILIQAYEKFIQNQSKFLFAASEFNYPIQRSFYLDKNNQVHMFDEKYYQIRSQDLKKAYHDAGAFYFGKSKAWLEEDFIFKPHSSAFILPRNLVCDIDTLEDLEFAKKLYKLNHESSF</sequence>
<gene>
    <name evidence="3" type="primary">pseF</name>
    <name evidence="3" type="ORF">DZD40_01395</name>
</gene>
<dbReference type="CDD" id="cd02513">
    <property type="entry name" value="CMP-NeuAc_Synthase"/>
    <property type="match status" value="1"/>
</dbReference>
<dbReference type="Gene3D" id="3.90.550.10">
    <property type="entry name" value="Spore Coat Polysaccharide Biosynthesis Protein SpsA, Chain A"/>
    <property type="match status" value="1"/>
</dbReference>
<dbReference type="InterPro" id="IPR029044">
    <property type="entry name" value="Nucleotide-diphossugar_trans"/>
</dbReference>
<dbReference type="InterPro" id="IPR020039">
    <property type="entry name" value="PseF"/>
</dbReference>
<dbReference type="Pfam" id="PF02348">
    <property type="entry name" value="CTP_transf_3"/>
    <property type="match status" value="1"/>
</dbReference>
<keyword evidence="3" id="KW-0808">Transferase</keyword>
<dbReference type="EMBL" id="QURW01000003">
    <property type="protein sequence ID" value="RQD88246.1"/>
    <property type="molecule type" value="Genomic_DNA"/>
</dbReference>
<comment type="caution">
    <text evidence="3">The sequence shown here is derived from an EMBL/GenBank/DDBJ whole genome shotgun (WGS) entry which is preliminary data.</text>
</comment>
<dbReference type="GO" id="GO:0008781">
    <property type="term" value="F:N-acylneuraminate cytidylyltransferase activity"/>
    <property type="evidence" value="ECO:0007669"/>
    <property type="project" value="TreeGrafter"/>
</dbReference>
<dbReference type="STRING" id="1813019.A2J15_00110"/>
<dbReference type="RefSeq" id="WP_124133933.1">
    <property type="nucleotide sequence ID" value="NZ_QURW01000003.1"/>
</dbReference>
<name>A0A424Z252_9BACT</name>
<protein>
    <recommendedName>
        <fullName evidence="2">Pseudaminic acid cytidylyltransferase</fullName>
        <ecNumber evidence="2">2.7.7.81</ecNumber>
    </recommendedName>
</protein>
<evidence type="ECO:0000313" key="4">
    <source>
        <dbReference type="Proteomes" id="UP000286095"/>
    </source>
</evidence>
<reference evidence="3 4" key="1">
    <citation type="submission" date="2018-08" db="EMBL/GenBank/DDBJ databases">
        <title>Survival mechanisms of Campylobacter hepaticus identified by genomic analysis and comparative transcriptomic analysis of in vivo and in vitro derived bacteria.</title>
        <authorList>
            <person name="Van T.T.H."/>
            <person name="Moore R.J."/>
        </authorList>
    </citation>
    <scope>NUCLEOTIDE SEQUENCE [LARGE SCALE GENOMIC DNA]</scope>
    <source>
        <strain evidence="3 4">54L</strain>
    </source>
</reference>
<proteinExistence type="inferred from homology"/>
<dbReference type="InterPro" id="IPR050793">
    <property type="entry name" value="CMP-NeuNAc_synthase"/>
</dbReference>
<organism evidence="3 4">
    <name type="scientific">Campylobacter hepaticus</name>
    <dbReference type="NCBI Taxonomy" id="1813019"/>
    <lineage>
        <taxon>Bacteria</taxon>
        <taxon>Pseudomonadati</taxon>
        <taxon>Campylobacterota</taxon>
        <taxon>Epsilonproteobacteria</taxon>
        <taxon>Campylobacterales</taxon>
        <taxon>Campylobacteraceae</taxon>
        <taxon>Campylobacter</taxon>
    </lineage>
</organism>
<evidence type="ECO:0000256" key="2">
    <source>
        <dbReference type="NCBIfam" id="TIGR03584"/>
    </source>
</evidence>
<keyword evidence="3" id="KW-0548">Nucleotidyltransferase</keyword>
<dbReference type="Proteomes" id="UP000286095">
    <property type="component" value="Unassembled WGS sequence"/>
</dbReference>
<evidence type="ECO:0000256" key="1">
    <source>
        <dbReference type="ARBA" id="ARBA00010726"/>
    </source>
</evidence>
<dbReference type="NCBIfam" id="TIGR03584">
    <property type="entry name" value="PseF"/>
    <property type="match status" value="1"/>
</dbReference>
<dbReference type="InterPro" id="IPR003329">
    <property type="entry name" value="Cytidylyl_trans"/>
</dbReference>
<dbReference type="PANTHER" id="PTHR21485:SF6">
    <property type="entry name" value="N-ACYLNEURAMINATE CYTIDYLYLTRANSFERASE-RELATED"/>
    <property type="match status" value="1"/>
</dbReference>
<dbReference type="PANTHER" id="PTHR21485">
    <property type="entry name" value="HAD SUPERFAMILY MEMBERS CMAS AND KDSC"/>
    <property type="match status" value="1"/>
</dbReference>
<dbReference type="SUPFAM" id="SSF53448">
    <property type="entry name" value="Nucleotide-diphospho-sugar transferases"/>
    <property type="match status" value="1"/>
</dbReference>
<dbReference type="EC" id="2.7.7.81" evidence="2"/>
<accession>A0A424Z252</accession>
<comment type="similarity">
    <text evidence="1">Belongs to the CMP-NeuNAc synthase family.</text>
</comment>
<evidence type="ECO:0000313" key="3">
    <source>
        <dbReference type="EMBL" id="RQD88246.1"/>
    </source>
</evidence>